<name>A0ABN7P4Q0_TIMPD</name>
<proteinExistence type="predicted"/>
<comment type="caution">
    <text evidence="1">The sequence shown here is derived from an EMBL/GenBank/DDBJ whole genome shotgun (WGS) entry which is preliminary data.</text>
</comment>
<keyword evidence="2" id="KW-1185">Reference proteome</keyword>
<organism evidence="1 2">
    <name type="scientific">Timema podura</name>
    <name type="common">Walking stick</name>
    <dbReference type="NCBI Taxonomy" id="61482"/>
    <lineage>
        <taxon>Eukaryota</taxon>
        <taxon>Metazoa</taxon>
        <taxon>Ecdysozoa</taxon>
        <taxon>Arthropoda</taxon>
        <taxon>Hexapoda</taxon>
        <taxon>Insecta</taxon>
        <taxon>Pterygota</taxon>
        <taxon>Neoptera</taxon>
        <taxon>Polyneoptera</taxon>
        <taxon>Phasmatodea</taxon>
        <taxon>Timematodea</taxon>
        <taxon>Timematoidea</taxon>
        <taxon>Timematidae</taxon>
        <taxon>Timema</taxon>
    </lineage>
</organism>
<evidence type="ECO:0000313" key="2">
    <source>
        <dbReference type="Proteomes" id="UP001153148"/>
    </source>
</evidence>
<protein>
    <submittedName>
        <fullName evidence="1">Uncharacterized protein</fullName>
    </submittedName>
</protein>
<evidence type="ECO:0000313" key="1">
    <source>
        <dbReference type="EMBL" id="CAG2062844.1"/>
    </source>
</evidence>
<sequence>MYTLLQSQLNLIHLVLISELLRVDLLKPPTREMNSRSSTSKLGCECFLYASVDPVTSSQFVEPSTI</sequence>
<reference evidence="1" key="1">
    <citation type="submission" date="2021-03" db="EMBL/GenBank/DDBJ databases">
        <authorList>
            <person name="Tran Van P."/>
        </authorList>
    </citation>
    <scope>NUCLEOTIDE SEQUENCE</scope>
</reference>
<dbReference type="EMBL" id="CAJPIN010022682">
    <property type="protein sequence ID" value="CAG2062844.1"/>
    <property type="molecule type" value="Genomic_DNA"/>
</dbReference>
<accession>A0ABN7P4Q0</accession>
<gene>
    <name evidence="1" type="ORF">TPAB3V08_LOCUS9792</name>
</gene>
<dbReference type="Proteomes" id="UP001153148">
    <property type="component" value="Unassembled WGS sequence"/>
</dbReference>